<evidence type="ECO:0000313" key="4">
    <source>
        <dbReference type="Proteomes" id="UP001183202"/>
    </source>
</evidence>
<dbReference type="Gene3D" id="1.20.120.450">
    <property type="entry name" value="dinb family like domain"/>
    <property type="match status" value="1"/>
</dbReference>
<feature type="domain" description="MDMPI C-terminal" evidence="1">
    <location>
        <begin position="138"/>
        <end position="222"/>
    </location>
</feature>
<proteinExistence type="predicted"/>
<evidence type="ECO:0000313" key="3">
    <source>
        <dbReference type="EMBL" id="MDT0348077.1"/>
    </source>
</evidence>
<dbReference type="NCBIfam" id="TIGR03083">
    <property type="entry name" value="maleylpyruvate isomerase family mycothiol-dependent enzyme"/>
    <property type="match status" value="1"/>
</dbReference>
<dbReference type="InterPro" id="IPR010872">
    <property type="entry name" value="MDMPI_C-term_domain"/>
</dbReference>
<evidence type="ECO:0000259" key="2">
    <source>
        <dbReference type="Pfam" id="PF11716"/>
    </source>
</evidence>
<dbReference type="PANTHER" id="PTHR40758">
    <property type="entry name" value="CONSERVED PROTEIN"/>
    <property type="match status" value="1"/>
</dbReference>
<dbReference type="InterPro" id="IPR034660">
    <property type="entry name" value="DinB/YfiT-like"/>
</dbReference>
<dbReference type="PANTHER" id="PTHR40758:SF1">
    <property type="entry name" value="CONSERVED PROTEIN"/>
    <property type="match status" value="1"/>
</dbReference>
<dbReference type="InterPro" id="IPR024344">
    <property type="entry name" value="MDMPI_metal-binding"/>
</dbReference>
<feature type="domain" description="Mycothiol-dependent maleylpyruvate isomerase metal-binding" evidence="2">
    <location>
        <begin position="15"/>
        <end position="125"/>
    </location>
</feature>
<dbReference type="Pfam" id="PF07398">
    <property type="entry name" value="MDMPI_C"/>
    <property type="match status" value="1"/>
</dbReference>
<organism evidence="3 4">
    <name type="scientific">Pseudonocardia charpentierae</name>
    <dbReference type="NCBI Taxonomy" id="3075545"/>
    <lineage>
        <taxon>Bacteria</taxon>
        <taxon>Bacillati</taxon>
        <taxon>Actinomycetota</taxon>
        <taxon>Actinomycetes</taxon>
        <taxon>Pseudonocardiales</taxon>
        <taxon>Pseudonocardiaceae</taxon>
        <taxon>Pseudonocardia</taxon>
    </lineage>
</organism>
<reference evidence="4" key="1">
    <citation type="submission" date="2023-07" db="EMBL/GenBank/DDBJ databases">
        <title>30 novel species of actinomycetes from the DSMZ collection.</title>
        <authorList>
            <person name="Nouioui I."/>
        </authorList>
    </citation>
    <scope>NUCLEOTIDE SEQUENCE [LARGE SCALE GENOMIC DNA]</scope>
    <source>
        <strain evidence="4">DSM 45834</strain>
    </source>
</reference>
<comment type="caution">
    <text evidence="3">The sequence shown here is derived from an EMBL/GenBank/DDBJ whole genome shotgun (WGS) entry which is preliminary data.</text>
</comment>
<dbReference type="Proteomes" id="UP001183202">
    <property type="component" value="Unassembled WGS sequence"/>
</dbReference>
<dbReference type="EMBL" id="JAVREJ010000001">
    <property type="protein sequence ID" value="MDT0348077.1"/>
    <property type="molecule type" value="Genomic_DNA"/>
</dbReference>
<gene>
    <name evidence="3" type="ORF">RM445_00880</name>
</gene>
<dbReference type="GO" id="GO:0016853">
    <property type="term" value="F:isomerase activity"/>
    <property type="evidence" value="ECO:0007669"/>
    <property type="project" value="UniProtKB-KW"/>
</dbReference>
<evidence type="ECO:0000259" key="1">
    <source>
        <dbReference type="Pfam" id="PF07398"/>
    </source>
</evidence>
<dbReference type="Pfam" id="PF11716">
    <property type="entry name" value="MDMPI_N"/>
    <property type="match status" value="1"/>
</dbReference>
<sequence length="227" mass="24867">MDLARQMQSIDHDAHRIADAVRRNPTGRVTSCPDWTGADLLAHVAGFARYLTDLFAGAADNDTEFPKVPPAEAAQTYDADVARLLRTLCDTPPDAPVSHWAAVQQVAASWQRRAVHELAVHRWDAETIGGDPAPVDQDIALDGIAEFFEVFVTTGIQAGFVPPAQATLVLEITDTGTRREEHLPHPGSVTTMRGTASDLMLALWRRRDPLAFHVGGPREMLEHWPAI</sequence>
<keyword evidence="4" id="KW-1185">Reference proteome</keyword>
<dbReference type="RefSeq" id="WP_311553976.1">
    <property type="nucleotide sequence ID" value="NZ_JAVREJ010000001.1"/>
</dbReference>
<keyword evidence="3" id="KW-0413">Isomerase</keyword>
<name>A0ABU2N2D3_9PSEU</name>
<dbReference type="SUPFAM" id="SSF109854">
    <property type="entry name" value="DinB/YfiT-like putative metalloenzymes"/>
    <property type="match status" value="1"/>
</dbReference>
<protein>
    <submittedName>
        <fullName evidence="3">Maleylpyruvate isomerase family mycothiol-dependent enzyme</fullName>
    </submittedName>
</protein>
<dbReference type="InterPro" id="IPR017517">
    <property type="entry name" value="Maleyloyr_isom"/>
</dbReference>
<accession>A0ABU2N2D3</accession>